<dbReference type="Proteomes" id="UP001215712">
    <property type="component" value="Unassembled WGS sequence"/>
</dbReference>
<gene>
    <name evidence="1" type="ORF">N7493_008095</name>
</gene>
<sequence length="150" mass="16829">MDARSSHDEAGAREYRKASLQYFKLTLLGEGDAPDLSVFDVELRNGLQCWDEVGKHICQVCSFCKAHLIVPSNSLFNNDSNFNEATGEVLCDEMLKYVGSLNSLDGIFTEHGFPSVERYWEMREATAAAYCVIAIIPYEAKVKPNSEQNH</sequence>
<protein>
    <submittedName>
        <fullName evidence="1">Uncharacterized protein</fullName>
    </submittedName>
</protein>
<organism evidence="1 2">
    <name type="scientific">Penicillium malachiteum</name>
    <dbReference type="NCBI Taxonomy" id="1324776"/>
    <lineage>
        <taxon>Eukaryota</taxon>
        <taxon>Fungi</taxon>
        <taxon>Dikarya</taxon>
        <taxon>Ascomycota</taxon>
        <taxon>Pezizomycotina</taxon>
        <taxon>Eurotiomycetes</taxon>
        <taxon>Eurotiomycetidae</taxon>
        <taxon>Eurotiales</taxon>
        <taxon>Aspergillaceae</taxon>
        <taxon>Penicillium</taxon>
    </lineage>
</organism>
<name>A0AAD6MTD8_9EURO</name>
<evidence type="ECO:0000313" key="2">
    <source>
        <dbReference type="Proteomes" id="UP001215712"/>
    </source>
</evidence>
<accession>A0AAD6MTD8</accession>
<keyword evidence="2" id="KW-1185">Reference proteome</keyword>
<evidence type="ECO:0000313" key="1">
    <source>
        <dbReference type="EMBL" id="KAJ5716184.1"/>
    </source>
</evidence>
<dbReference type="AlphaFoldDB" id="A0AAD6MTD8"/>
<dbReference type="EMBL" id="JAQJAN010000012">
    <property type="protein sequence ID" value="KAJ5716184.1"/>
    <property type="molecule type" value="Genomic_DNA"/>
</dbReference>
<reference evidence="1" key="2">
    <citation type="submission" date="2023-01" db="EMBL/GenBank/DDBJ databases">
        <authorList>
            <person name="Petersen C."/>
        </authorList>
    </citation>
    <scope>NUCLEOTIDE SEQUENCE</scope>
    <source>
        <strain evidence="1">IBT 17514</strain>
    </source>
</reference>
<reference evidence="1" key="1">
    <citation type="journal article" date="2023" name="IMA Fungus">
        <title>Comparative genomic study of the Penicillium genus elucidates a diverse pangenome and 15 lateral gene transfer events.</title>
        <authorList>
            <person name="Petersen C."/>
            <person name="Sorensen T."/>
            <person name="Nielsen M.R."/>
            <person name="Sondergaard T.E."/>
            <person name="Sorensen J.L."/>
            <person name="Fitzpatrick D.A."/>
            <person name="Frisvad J.C."/>
            <person name="Nielsen K.L."/>
        </authorList>
    </citation>
    <scope>NUCLEOTIDE SEQUENCE</scope>
    <source>
        <strain evidence="1">IBT 17514</strain>
    </source>
</reference>
<comment type="caution">
    <text evidence="1">The sequence shown here is derived from an EMBL/GenBank/DDBJ whole genome shotgun (WGS) entry which is preliminary data.</text>
</comment>
<proteinExistence type="predicted"/>